<dbReference type="PANTHER" id="PTHR21659:SF42">
    <property type="entry name" value="UPF0057 MEMBRANE PROTEIN ZK632.10-RELATED"/>
    <property type="match status" value="1"/>
</dbReference>
<reference evidence="8 9" key="1">
    <citation type="journal article" date="2018" name="MBio">
        <title>Comparative Genomics Reveals the Core Gene Toolbox for the Fungus-Insect Symbiosis.</title>
        <authorList>
            <person name="Wang Y."/>
            <person name="Stata M."/>
            <person name="Wang W."/>
            <person name="Stajich J.E."/>
            <person name="White M.M."/>
            <person name="Moncalvo J.M."/>
        </authorList>
    </citation>
    <scope>NUCLEOTIDE SEQUENCE [LARGE SCALE GENOMIC DNA]</scope>
    <source>
        <strain evidence="8 9">SC-DP-2</strain>
    </source>
</reference>
<feature type="transmembrane region" description="Helical" evidence="7">
    <location>
        <begin position="7"/>
        <end position="26"/>
    </location>
</feature>
<evidence type="ECO:0000256" key="7">
    <source>
        <dbReference type="SAM" id="Phobius"/>
    </source>
</evidence>
<protein>
    <submittedName>
        <fullName evidence="8">Uncharacterized protein</fullName>
    </submittedName>
</protein>
<comment type="similarity">
    <text evidence="2">Belongs to the UPF0057 (PMP3) family.</text>
</comment>
<evidence type="ECO:0000313" key="9">
    <source>
        <dbReference type="Proteomes" id="UP000245609"/>
    </source>
</evidence>
<feature type="non-terminal residue" evidence="8">
    <location>
        <position position="82"/>
    </location>
</feature>
<accession>A0A2T9YWK3</accession>
<feature type="transmembrane region" description="Helical" evidence="7">
    <location>
        <begin position="32"/>
        <end position="52"/>
    </location>
</feature>
<dbReference type="OrthoDB" id="2802411at2759"/>
<keyword evidence="5 7" id="KW-0472">Membrane</keyword>
<dbReference type="Proteomes" id="UP000245609">
    <property type="component" value="Unassembled WGS sequence"/>
</dbReference>
<dbReference type="GO" id="GO:0016020">
    <property type="term" value="C:membrane"/>
    <property type="evidence" value="ECO:0007669"/>
    <property type="project" value="UniProtKB-SubCell"/>
</dbReference>
<proteinExistence type="inferred from homology"/>
<keyword evidence="4 7" id="KW-1133">Transmembrane helix</keyword>
<feature type="region of interest" description="Disordered" evidence="6">
    <location>
        <begin position="57"/>
        <end position="82"/>
    </location>
</feature>
<evidence type="ECO:0000313" key="8">
    <source>
        <dbReference type="EMBL" id="PVU96717.1"/>
    </source>
</evidence>
<keyword evidence="9" id="KW-1185">Reference proteome</keyword>
<sequence>MTSLKNYPLLVLLPPVGVYLVVGPTVEFVVNIALTMLFYLPGLVHALLVVNYKQRGRNNSARNPPLLNPQPCGEYHSSGSVQ</sequence>
<dbReference type="InterPro" id="IPR000612">
    <property type="entry name" value="PMP3"/>
</dbReference>
<gene>
    <name evidence="8" type="ORF">BB560_005791</name>
</gene>
<dbReference type="EMBL" id="MBFS01002480">
    <property type="protein sequence ID" value="PVU96717.1"/>
    <property type="molecule type" value="Genomic_DNA"/>
</dbReference>
<comment type="subcellular location">
    <subcellularLocation>
        <location evidence="1">Membrane</location>
    </subcellularLocation>
</comment>
<evidence type="ECO:0000256" key="3">
    <source>
        <dbReference type="ARBA" id="ARBA00022692"/>
    </source>
</evidence>
<evidence type="ECO:0000256" key="6">
    <source>
        <dbReference type="SAM" id="MobiDB-lite"/>
    </source>
</evidence>
<evidence type="ECO:0000256" key="1">
    <source>
        <dbReference type="ARBA" id="ARBA00004370"/>
    </source>
</evidence>
<name>A0A2T9YWK3_9FUNG</name>
<dbReference type="Pfam" id="PF01679">
    <property type="entry name" value="Pmp3"/>
    <property type="match status" value="1"/>
</dbReference>
<evidence type="ECO:0000256" key="5">
    <source>
        <dbReference type="ARBA" id="ARBA00023136"/>
    </source>
</evidence>
<dbReference type="PANTHER" id="PTHR21659">
    <property type="entry name" value="HYDROPHOBIC PROTEIN RCI2 LOW TEMPERATURE AND SALT RESPONSIVE PROTEIN LTI6 -RELATED"/>
    <property type="match status" value="1"/>
</dbReference>
<keyword evidence="3 7" id="KW-0812">Transmembrane</keyword>
<evidence type="ECO:0000256" key="4">
    <source>
        <dbReference type="ARBA" id="ARBA00022989"/>
    </source>
</evidence>
<organism evidence="8 9">
    <name type="scientific">Smittium megazygosporum</name>
    <dbReference type="NCBI Taxonomy" id="133381"/>
    <lineage>
        <taxon>Eukaryota</taxon>
        <taxon>Fungi</taxon>
        <taxon>Fungi incertae sedis</taxon>
        <taxon>Zoopagomycota</taxon>
        <taxon>Kickxellomycotina</taxon>
        <taxon>Harpellomycetes</taxon>
        <taxon>Harpellales</taxon>
        <taxon>Legeriomycetaceae</taxon>
        <taxon>Smittium</taxon>
    </lineage>
</organism>
<dbReference type="AlphaFoldDB" id="A0A2T9YWK3"/>
<comment type="caution">
    <text evidence="8">The sequence shown here is derived from an EMBL/GenBank/DDBJ whole genome shotgun (WGS) entry which is preliminary data.</text>
</comment>
<evidence type="ECO:0000256" key="2">
    <source>
        <dbReference type="ARBA" id="ARBA00009530"/>
    </source>
</evidence>